<dbReference type="Proteomes" id="UP000698800">
    <property type="component" value="Unassembled WGS sequence"/>
</dbReference>
<gene>
    <name evidence="13" type="ORF">FGG08_005024</name>
</gene>
<evidence type="ECO:0000256" key="7">
    <source>
        <dbReference type="ARBA" id="ARBA00023128"/>
    </source>
</evidence>
<dbReference type="SUPFAM" id="SSF54928">
    <property type="entry name" value="RNA-binding domain, RBD"/>
    <property type="match status" value="1"/>
</dbReference>
<dbReference type="GO" id="GO:0003723">
    <property type="term" value="F:RNA binding"/>
    <property type="evidence" value="ECO:0007669"/>
    <property type="project" value="UniProtKB-UniRule"/>
</dbReference>
<dbReference type="OrthoDB" id="10267654at2759"/>
<keyword evidence="14" id="KW-1185">Reference proteome</keyword>
<keyword evidence="8" id="KW-0472">Membrane</keyword>
<comment type="function">
    <text evidence="9 10">Plays a role in maintaining the mitochondrial genome and in controlling the mtDNA escape. Involved in the regulation of mtDNA nucleotide structure and number. May have a dispensable role in early maturation of pre-rRNA.</text>
</comment>
<dbReference type="AlphaFoldDB" id="A0A9P8IA90"/>
<protein>
    <recommendedName>
        <fullName evidence="3 10">Mitochondrial escape protein 2</fullName>
    </recommendedName>
</protein>
<keyword evidence="5 10" id="KW-0999">Mitochondrion inner membrane</keyword>
<dbReference type="EMBL" id="JAGHQL010000111">
    <property type="protein sequence ID" value="KAH0538375.1"/>
    <property type="molecule type" value="Genomic_DNA"/>
</dbReference>
<dbReference type="Pfam" id="PF10443">
    <property type="entry name" value="RNA12"/>
    <property type="match status" value="1"/>
</dbReference>
<name>A0A9P8IA90_9PEZI</name>
<evidence type="ECO:0000256" key="6">
    <source>
        <dbReference type="ARBA" id="ARBA00022989"/>
    </source>
</evidence>
<dbReference type="InterPro" id="IPR018850">
    <property type="entry name" value="Mt_escape_2_C"/>
</dbReference>
<evidence type="ECO:0000256" key="1">
    <source>
        <dbReference type="ARBA" id="ARBA00004434"/>
    </source>
</evidence>
<evidence type="ECO:0000256" key="9">
    <source>
        <dbReference type="ARBA" id="ARBA00025276"/>
    </source>
</evidence>
<dbReference type="PANTHER" id="PTHR32198">
    <property type="entry name" value="MITOCHONDRIAL ESCAPE PROTEIN 2"/>
    <property type="match status" value="1"/>
</dbReference>
<comment type="similarity">
    <text evidence="2 10">Belongs to the YME2 family.</text>
</comment>
<accession>A0A9P8IA90</accession>
<dbReference type="GO" id="GO:0005743">
    <property type="term" value="C:mitochondrial inner membrane"/>
    <property type="evidence" value="ECO:0007669"/>
    <property type="project" value="UniProtKB-SubCell"/>
</dbReference>
<keyword evidence="6" id="KW-1133">Transmembrane helix</keyword>
<evidence type="ECO:0000259" key="12">
    <source>
        <dbReference type="Pfam" id="PF10443"/>
    </source>
</evidence>
<evidence type="ECO:0000256" key="4">
    <source>
        <dbReference type="ARBA" id="ARBA00022692"/>
    </source>
</evidence>
<evidence type="ECO:0000256" key="3">
    <source>
        <dbReference type="ARBA" id="ARBA00020222"/>
    </source>
</evidence>
<organism evidence="13 14">
    <name type="scientific">Glutinoglossum americanum</name>
    <dbReference type="NCBI Taxonomy" id="1670608"/>
    <lineage>
        <taxon>Eukaryota</taxon>
        <taxon>Fungi</taxon>
        <taxon>Dikarya</taxon>
        <taxon>Ascomycota</taxon>
        <taxon>Pezizomycotina</taxon>
        <taxon>Geoglossomycetes</taxon>
        <taxon>Geoglossales</taxon>
        <taxon>Geoglossaceae</taxon>
        <taxon>Glutinoglossum</taxon>
    </lineage>
</organism>
<keyword evidence="10" id="KW-0507">mRNA processing</keyword>
<keyword evidence="11" id="KW-0175">Coiled coil</keyword>
<keyword evidence="4" id="KW-0812">Transmembrane</keyword>
<comment type="caution">
    <text evidence="13">The sequence shown here is derived from an EMBL/GenBank/DDBJ whole genome shotgun (WGS) entry which is preliminary data.</text>
</comment>
<evidence type="ECO:0000256" key="10">
    <source>
        <dbReference type="RuleBase" id="RU367108"/>
    </source>
</evidence>
<dbReference type="SUPFAM" id="SSF52540">
    <property type="entry name" value="P-loop containing nucleoside triphosphate hydrolases"/>
    <property type="match status" value="1"/>
</dbReference>
<evidence type="ECO:0000313" key="13">
    <source>
        <dbReference type="EMBL" id="KAH0538375.1"/>
    </source>
</evidence>
<feature type="domain" description="Mitochondrial escape protein 2 C-terminal" evidence="12">
    <location>
        <begin position="366"/>
        <end position="795"/>
    </location>
</feature>
<dbReference type="InterPro" id="IPR035979">
    <property type="entry name" value="RBD_domain_sf"/>
</dbReference>
<dbReference type="InterPro" id="IPR039627">
    <property type="entry name" value="Yme2_C"/>
</dbReference>
<evidence type="ECO:0000313" key="14">
    <source>
        <dbReference type="Proteomes" id="UP000698800"/>
    </source>
</evidence>
<evidence type="ECO:0000256" key="5">
    <source>
        <dbReference type="ARBA" id="ARBA00022792"/>
    </source>
</evidence>
<keyword evidence="10" id="KW-0694">RNA-binding</keyword>
<reference evidence="13" key="1">
    <citation type="submission" date="2021-03" db="EMBL/GenBank/DDBJ databases">
        <title>Comparative genomics and phylogenomic investigation of the class Geoglossomycetes provide insights into ecological specialization and systematics.</title>
        <authorList>
            <person name="Melie T."/>
            <person name="Pirro S."/>
            <person name="Miller A.N."/>
            <person name="Quandt A."/>
        </authorList>
    </citation>
    <scope>NUCLEOTIDE SEQUENCE</scope>
    <source>
        <strain evidence="13">GBOQ0MN5Z8</strain>
    </source>
</reference>
<evidence type="ECO:0000256" key="8">
    <source>
        <dbReference type="ARBA" id="ARBA00023136"/>
    </source>
</evidence>
<evidence type="ECO:0000256" key="2">
    <source>
        <dbReference type="ARBA" id="ARBA00010320"/>
    </source>
</evidence>
<feature type="coiled-coil region" evidence="11">
    <location>
        <begin position="806"/>
        <end position="833"/>
    </location>
</feature>
<sequence>MNRLSCSVFGFLAAPSGVILRRFSNVNGSRSRQRLMQVARGRRLASTEAGENESGHISAGPNEGILFFDNILPLRLRIAHRLPLNIAEILKGANETAGTTADPASIIREAVPSDASFKITNVLPRMKDGGAFVKFSHGQESSTVEIEASVRKYLKEHPIKPWFSPFRPVRTFLVRGRPWLEDLYRFPTSRLKVEFIPRAPVDAAAEVPQEALYALFRRYGKLGDIVPQPADSKILPKFAYLNFLSVGNAIMAKNCMHGFRVLEADGGTKAGIELRLAYERINKTHWIRDWLFNHPRIVIPAAAALIATITVAVFDPVRTWFVKAHITHSLQLTDSKIWRWFKAQATDIFKLKDSEEAGLNAIWDDRKECIEQIQAWLMETSETFIVVQGPRGSGKRELVVDQVLKDRKHKLVIDCKPIQEARGDSAKIRAAAAGVGYRPVFSWMNSISSLIDLAAQGAIGTKAGFSETLDTQLAKIWQNTAIALTRIALEERKKGDKDFNLGNDEYLEAHPEKRPVVVIDNFLHKHEEGSPVYNKISEWAAALVTTNVAHVVFLTHDVAFPKSLSKALPDRVFRTVSLGDCTPEAAKRLVLARLDAYDPGRAGGQAKELVVSQREQHLEELDECIGILGGRLTDLEFLARRMKTGETPKKAMDGIIEQSASEILKMYLLDAGKAQRKWSPEQAWLLIKELAKSESLRYNEILLTDTFKPSPSGDGGGDPVLQALEQAELITIHSEHGRPHSIRPGKPVYQAAFRLLTNDRVLTSHLDLATLTGLIKLENASIEKYEGELGVLGQLPGRPEGLAGRIRWLVGKIEGAQRRIEGYEREMAGLRKVLRGEY</sequence>
<dbReference type="InterPro" id="IPR027417">
    <property type="entry name" value="P-loop_NTPase"/>
</dbReference>
<comment type="subcellular location">
    <subcellularLocation>
        <location evidence="1 10">Mitochondrion inner membrane</location>
        <topology evidence="1 10">Single-pass membrane protein</topology>
    </subcellularLocation>
</comment>
<keyword evidence="7 10" id="KW-0496">Mitochondrion</keyword>
<proteinExistence type="inferred from homology"/>
<dbReference type="GO" id="GO:0006397">
    <property type="term" value="P:mRNA processing"/>
    <property type="evidence" value="ECO:0007669"/>
    <property type="project" value="UniProtKB-UniRule"/>
</dbReference>
<evidence type="ECO:0000256" key="11">
    <source>
        <dbReference type="SAM" id="Coils"/>
    </source>
</evidence>
<dbReference type="PANTHER" id="PTHR32198:SF2">
    <property type="entry name" value="MITOCHONDRIAL ESCAPE PROTEIN 2"/>
    <property type="match status" value="1"/>
</dbReference>